<proteinExistence type="predicted"/>
<dbReference type="OrthoDB" id="9926734at2"/>
<keyword evidence="1" id="KW-0472">Membrane</keyword>
<dbReference type="RefSeq" id="WP_116543732.1">
    <property type="nucleotide sequence ID" value="NZ_QEKI01000007.1"/>
</dbReference>
<dbReference type="AlphaFoldDB" id="A0A2U1AVF9"/>
<feature type="transmembrane region" description="Helical" evidence="1">
    <location>
        <begin position="21"/>
        <end position="38"/>
    </location>
</feature>
<keyword evidence="1" id="KW-1133">Transmembrane helix</keyword>
<protein>
    <submittedName>
        <fullName evidence="2">Uncharacterized protein</fullName>
    </submittedName>
</protein>
<sequence>MKSLILYSKEGLRGISKVDNIVTLCLVAVAIPIGIYEYGLYATVVTVFIFYAAFTLFEIVFLGREIFAFRNLKKKNSIEQGRLFYYLIALTIIFCGLLYLHDKTVYVLTASITIVMCFATGISLLSLRFKK</sequence>
<comment type="caution">
    <text evidence="2">The sequence shown here is derived from an EMBL/GenBank/DDBJ whole genome shotgun (WGS) entry which is preliminary data.</text>
</comment>
<feature type="transmembrane region" description="Helical" evidence="1">
    <location>
        <begin position="106"/>
        <end position="127"/>
    </location>
</feature>
<evidence type="ECO:0000313" key="2">
    <source>
        <dbReference type="EMBL" id="PVY40416.1"/>
    </source>
</evidence>
<dbReference type="Proteomes" id="UP000245466">
    <property type="component" value="Unassembled WGS sequence"/>
</dbReference>
<evidence type="ECO:0000256" key="1">
    <source>
        <dbReference type="SAM" id="Phobius"/>
    </source>
</evidence>
<keyword evidence="3" id="KW-1185">Reference proteome</keyword>
<gene>
    <name evidence="2" type="ORF">C8E01_10747</name>
</gene>
<organism evidence="2 3">
    <name type="scientific">Pontibacter virosus</name>
    <dbReference type="NCBI Taxonomy" id="1765052"/>
    <lineage>
        <taxon>Bacteria</taxon>
        <taxon>Pseudomonadati</taxon>
        <taxon>Bacteroidota</taxon>
        <taxon>Cytophagia</taxon>
        <taxon>Cytophagales</taxon>
        <taxon>Hymenobacteraceae</taxon>
        <taxon>Pontibacter</taxon>
    </lineage>
</organism>
<dbReference type="EMBL" id="QEKI01000007">
    <property type="protein sequence ID" value="PVY40416.1"/>
    <property type="molecule type" value="Genomic_DNA"/>
</dbReference>
<feature type="transmembrane region" description="Helical" evidence="1">
    <location>
        <begin position="83"/>
        <end position="100"/>
    </location>
</feature>
<reference evidence="2 3" key="1">
    <citation type="submission" date="2018-04" db="EMBL/GenBank/DDBJ databases">
        <title>Genomic Encyclopedia of Type Strains, Phase IV (KMG-IV): sequencing the most valuable type-strain genomes for metagenomic binning, comparative biology and taxonomic classification.</title>
        <authorList>
            <person name="Goeker M."/>
        </authorList>
    </citation>
    <scope>NUCLEOTIDE SEQUENCE [LARGE SCALE GENOMIC DNA]</scope>
    <source>
        <strain evidence="2 3">DSM 100231</strain>
    </source>
</reference>
<accession>A0A2U1AVF9</accession>
<keyword evidence="1" id="KW-0812">Transmembrane</keyword>
<name>A0A2U1AVF9_9BACT</name>
<feature type="transmembrane region" description="Helical" evidence="1">
    <location>
        <begin position="44"/>
        <end position="62"/>
    </location>
</feature>
<evidence type="ECO:0000313" key="3">
    <source>
        <dbReference type="Proteomes" id="UP000245466"/>
    </source>
</evidence>